<dbReference type="Proteomes" id="UP000008461">
    <property type="component" value="Chromosome"/>
</dbReference>
<dbReference type="KEGG" id="hhy:Halhy_1327"/>
<feature type="signal peptide" evidence="1">
    <location>
        <begin position="1"/>
        <end position="19"/>
    </location>
</feature>
<reference evidence="2 3" key="1">
    <citation type="journal article" date="2011" name="Stand. Genomic Sci.">
        <title>Complete genome sequence of Haliscomenobacter hydrossis type strain (O).</title>
        <authorList>
            <consortium name="US DOE Joint Genome Institute (JGI-PGF)"/>
            <person name="Daligault H."/>
            <person name="Lapidus A."/>
            <person name="Zeytun A."/>
            <person name="Nolan M."/>
            <person name="Lucas S."/>
            <person name="Del Rio T.G."/>
            <person name="Tice H."/>
            <person name="Cheng J.F."/>
            <person name="Tapia R."/>
            <person name="Han C."/>
            <person name="Goodwin L."/>
            <person name="Pitluck S."/>
            <person name="Liolios K."/>
            <person name="Pagani I."/>
            <person name="Ivanova N."/>
            <person name="Huntemann M."/>
            <person name="Mavromatis K."/>
            <person name="Mikhailova N."/>
            <person name="Pati A."/>
            <person name="Chen A."/>
            <person name="Palaniappan K."/>
            <person name="Land M."/>
            <person name="Hauser L."/>
            <person name="Brambilla E.M."/>
            <person name="Rohde M."/>
            <person name="Verbarg S."/>
            <person name="Goker M."/>
            <person name="Bristow J."/>
            <person name="Eisen J.A."/>
            <person name="Markowitz V."/>
            <person name="Hugenholtz P."/>
            <person name="Kyrpides N.C."/>
            <person name="Klenk H.P."/>
            <person name="Woyke T."/>
        </authorList>
    </citation>
    <scope>NUCLEOTIDE SEQUENCE [LARGE SCALE GENOMIC DNA]</scope>
    <source>
        <strain evidence="3">ATCC 27775 / DSM 1100 / LMG 10767 / O</strain>
    </source>
</reference>
<proteinExistence type="predicted"/>
<dbReference type="RefSeq" id="WP_013763776.1">
    <property type="nucleotide sequence ID" value="NC_015510.1"/>
</dbReference>
<accession>F4KV56</accession>
<keyword evidence="1" id="KW-0732">Signal</keyword>
<dbReference type="EMBL" id="CP002691">
    <property type="protein sequence ID" value="AEE49222.1"/>
    <property type="molecule type" value="Genomic_DNA"/>
</dbReference>
<keyword evidence="3" id="KW-1185">Reference proteome</keyword>
<dbReference type="AlphaFoldDB" id="F4KV56"/>
<protein>
    <submittedName>
        <fullName evidence="2">Secreted protein</fullName>
    </submittedName>
</protein>
<name>F4KV56_HALH1</name>
<dbReference type="OrthoDB" id="638836at2"/>
<dbReference type="SUPFAM" id="SSF56935">
    <property type="entry name" value="Porins"/>
    <property type="match status" value="1"/>
</dbReference>
<dbReference type="eggNOG" id="ENOG502Z848">
    <property type="taxonomic scope" value="Bacteria"/>
</dbReference>
<evidence type="ECO:0000256" key="1">
    <source>
        <dbReference type="SAM" id="SignalP"/>
    </source>
</evidence>
<reference key="2">
    <citation type="submission" date="2011-04" db="EMBL/GenBank/DDBJ databases">
        <title>Complete sequence of chromosome of Haliscomenobacter hydrossis DSM 1100.</title>
        <authorList>
            <consortium name="US DOE Joint Genome Institute (JGI-PGF)"/>
            <person name="Lucas S."/>
            <person name="Han J."/>
            <person name="Lapidus A."/>
            <person name="Bruce D."/>
            <person name="Goodwin L."/>
            <person name="Pitluck S."/>
            <person name="Peters L."/>
            <person name="Kyrpides N."/>
            <person name="Mavromatis K."/>
            <person name="Ivanova N."/>
            <person name="Ovchinnikova G."/>
            <person name="Pagani I."/>
            <person name="Daligault H."/>
            <person name="Detter J.C."/>
            <person name="Han C."/>
            <person name="Land M."/>
            <person name="Hauser L."/>
            <person name="Markowitz V."/>
            <person name="Cheng J.-F."/>
            <person name="Hugenholtz P."/>
            <person name="Woyke T."/>
            <person name="Wu D."/>
            <person name="Verbarg S."/>
            <person name="Frueling A."/>
            <person name="Brambilla E."/>
            <person name="Klenk H.-P."/>
            <person name="Eisen J.A."/>
        </authorList>
    </citation>
    <scope>NUCLEOTIDE SEQUENCE</scope>
    <source>
        <strain>DSM 1100</strain>
    </source>
</reference>
<organism evidence="2 3">
    <name type="scientific">Haliscomenobacter hydrossis (strain ATCC 27775 / DSM 1100 / LMG 10767 / O)</name>
    <dbReference type="NCBI Taxonomy" id="760192"/>
    <lineage>
        <taxon>Bacteria</taxon>
        <taxon>Pseudomonadati</taxon>
        <taxon>Bacteroidota</taxon>
        <taxon>Saprospiria</taxon>
        <taxon>Saprospirales</taxon>
        <taxon>Haliscomenobacteraceae</taxon>
        <taxon>Haliscomenobacter</taxon>
    </lineage>
</organism>
<evidence type="ECO:0000313" key="2">
    <source>
        <dbReference type="EMBL" id="AEE49222.1"/>
    </source>
</evidence>
<evidence type="ECO:0000313" key="3">
    <source>
        <dbReference type="Proteomes" id="UP000008461"/>
    </source>
</evidence>
<gene>
    <name evidence="2" type="ordered locus">Halhy_1327</name>
</gene>
<dbReference type="HOGENOM" id="CLU_650446_0_0_10"/>
<feature type="chain" id="PRO_5003310276" evidence="1">
    <location>
        <begin position="20"/>
        <end position="447"/>
    </location>
</feature>
<dbReference type="STRING" id="760192.Halhy_1327"/>
<sequence length="447" mass="49688">MKKISFSNLLAGLVLISFALPLAAQQQDMQYFRPWDKNGINVFEPIKGGEQPEYKGLSVRIGGSFTQDYQSLTHENRPYKKNYLWGTVVAEDSASAKLSGFNLAMANLNFDFQIEDGIRVCLENYMSSRHHNEFWVKGGYIQIDKLPMFGSPQWFTDYVRVKIGHFQPNFGDQQFRRTDGGNAIFNAFAENLILDAFTTEIGGEVYLFPAKGLMLMAGMTSGLINGSVDNFPSTPVGTNKEATKRNPSISLKAAYDNTFGDLRFRLSASMYNNGSSSRNTLYSGDRTGSHYFMVLEPAAGTYSANFTSGRVNPGITNRITAISINPFVKFKGLEVFGTYETIKGGTYAETSDRSWNQLAVEGIFRFLPNEQLYLGARYNTVSGRPSGAAFTKDVTINRTALVAGWFPTKNLLLKGEIVSQKYLDFPTSDIRNSGKFNGMMVEAVIGF</sequence>